<name>A0A8S3QUR5_MYTED</name>
<evidence type="ECO:0000313" key="2">
    <source>
        <dbReference type="Proteomes" id="UP000683360"/>
    </source>
</evidence>
<organism evidence="1 2">
    <name type="scientific">Mytilus edulis</name>
    <name type="common">Blue mussel</name>
    <dbReference type="NCBI Taxonomy" id="6550"/>
    <lineage>
        <taxon>Eukaryota</taxon>
        <taxon>Metazoa</taxon>
        <taxon>Spiralia</taxon>
        <taxon>Lophotrochozoa</taxon>
        <taxon>Mollusca</taxon>
        <taxon>Bivalvia</taxon>
        <taxon>Autobranchia</taxon>
        <taxon>Pteriomorphia</taxon>
        <taxon>Mytilida</taxon>
        <taxon>Mytiloidea</taxon>
        <taxon>Mytilidae</taxon>
        <taxon>Mytilinae</taxon>
        <taxon>Mytilus</taxon>
    </lineage>
</organism>
<dbReference type="AlphaFoldDB" id="A0A8S3QUR5"/>
<reference evidence="1" key="1">
    <citation type="submission" date="2021-03" db="EMBL/GenBank/DDBJ databases">
        <authorList>
            <person name="Bekaert M."/>
        </authorList>
    </citation>
    <scope>NUCLEOTIDE SEQUENCE</scope>
</reference>
<accession>A0A8S3QUR5</accession>
<dbReference type="Proteomes" id="UP000683360">
    <property type="component" value="Unassembled WGS sequence"/>
</dbReference>
<dbReference type="OrthoDB" id="6198183at2759"/>
<sequence>MTVVCNCGFCISNRRCPRICADIGNIEKQAVCTTRNTMSGKPNPPTDIRIDVIDNKANLSWIIPTDQDELEPPRNVTIQVIDNIAKVLWTITTNQELNTSKSLISLFTSNGTKVAIDSSNNFKYLKYPVTSYDIVNLTLCSEYVVKIEYLSRGVWSGITEQKFWMTSFVFMENQCNLLYFLLVEDFTAIVRLKPALEDEILVDLS</sequence>
<keyword evidence="2" id="KW-1185">Reference proteome</keyword>
<comment type="caution">
    <text evidence="1">The sequence shown here is derived from an EMBL/GenBank/DDBJ whole genome shotgun (WGS) entry which is preliminary data.</text>
</comment>
<dbReference type="EMBL" id="CAJPWZ010000742">
    <property type="protein sequence ID" value="CAG2200300.1"/>
    <property type="molecule type" value="Genomic_DNA"/>
</dbReference>
<gene>
    <name evidence="1" type="ORF">MEDL_14986</name>
</gene>
<evidence type="ECO:0000313" key="1">
    <source>
        <dbReference type="EMBL" id="CAG2200300.1"/>
    </source>
</evidence>
<protein>
    <submittedName>
        <fullName evidence="1">Uncharacterized protein</fullName>
    </submittedName>
</protein>
<proteinExistence type="predicted"/>